<dbReference type="PROSITE" id="PS51257">
    <property type="entry name" value="PROKAR_LIPOPROTEIN"/>
    <property type="match status" value="1"/>
</dbReference>
<evidence type="ECO:0000313" key="6">
    <source>
        <dbReference type="EMBL" id="RHE60840.1"/>
    </source>
</evidence>
<dbReference type="EMBL" id="WCTJ01000017">
    <property type="protein sequence ID" value="KAB4253157.1"/>
    <property type="molecule type" value="Genomic_DNA"/>
</dbReference>
<organism evidence="3 7">
    <name type="scientific">Bacteroides uniformis</name>
    <dbReference type="NCBI Taxonomy" id="820"/>
    <lineage>
        <taxon>Bacteria</taxon>
        <taxon>Pseudomonadati</taxon>
        <taxon>Bacteroidota</taxon>
        <taxon>Bacteroidia</taxon>
        <taxon>Bacteroidales</taxon>
        <taxon>Bacteroidaceae</taxon>
        <taxon>Bacteroides</taxon>
    </lineage>
</organism>
<feature type="domain" description="PKD" evidence="2">
    <location>
        <begin position="69"/>
        <end position="113"/>
    </location>
</feature>
<evidence type="ECO:0000313" key="3">
    <source>
        <dbReference type="EMBL" id="CUQ01414.1"/>
    </source>
</evidence>
<keyword evidence="1" id="KW-0732">Signal</keyword>
<dbReference type="EMBL" id="QSOF01000002">
    <property type="protein sequence ID" value="RGI79715.1"/>
    <property type="molecule type" value="Genomic_DNA"/>
</dbReference>
<feature type="signal peptide" evidence="1">
    <location>
        <begin position="1"/>
        <end position="20"/>
    </location>
</feature>
<reference evidence="3 7" key="1">
    <citation type="submission" date="2015-09" db="EMBL/GenBank/DDBJ databases">
        <authorList>
            <consortium name="Pathogen Informatics"/>
        </authorList>
    </citation>
    <scope>NUCLEOTIDE SEQUENCE [LARGE SCALE GENOMIC DNA]</scope>
    <source>
        <strain evidence="3 7">2789STDY5834942</strain>
    </source>
</reference>
<evidence type="ECO:0000313" key="8">
    <source>
        <dbReference type="Proteomes" id="UP000263754"/>
    </source>
</evidence>
<dbReference type="PROSITE" id="PS50093">
    <property type="entry name" value="PKD"/>
    <property type="match status" value="1"/>
</dbReference>
<name>A0A174SUD4_BACUN</name>
<dbReference type="InterPro" id="IPR000601">
    <property type="entry name" value="PKD_dom"/>
</dbReference>
<protein>
    <recommendedName>
        <fullName evidence="2">PKD domain-containing protein</fullName>
    </recommendedName>
</protein>
<dbReference type="Proteomes" id="UP000487989">
    <property type="component" value="Unassembled WGS sequence"/>
</dbReference>
<reference evidence="8 9" key="2">
    <citation type="submission" date="2018-08" db="EMBL/GenBank/DDBJ databases">
        <title>A genome reference for cultivated species of the human gut microbiota.</title>
        <authorList>
            <person name="Zou Y."/>
            <person name="Xue W."/>
            <person name="Luo G."/>
        </authorList>
    </citation>
    <scope>NUCLEOTIDE SEQUENCE [LARGE SCALE GENOMIC DNA]</scope>
    <source>
        <strain evidence="6 9">AM27-46</strain>
        <strain evidence="5 8">TM10-17</strain>
    </source>
</reference>
<dbReference type="RefSeq" id="WP_057281779.1">
    <property type="nucleotide sequence ID" value="NZ_CP176641.1"/>
</dbReference>
<dbReference type="AlphaFoldDB" id="A0A174SUD4"/>
<dbReference type="Gene3D" id="2.60.40.10">
    <property type="entry name" value="Immunoglobulins"/>
    <property type="match status" value="1"/>
</dbReference>
<reference evidence="4 10" key="3">
    <citation type="journal article" date="2019" name="Nat. Med.">
        <title>A library of human gut bacterial isolates paired with longitudinal multiomics data enables mechanistic microbiome research.</title>
        <authorList>
            <person name="Poyet M."/>
            <person name="Groussin M."/>
            <person name="Gibbons S.M."/>
            <person name="Avila-Pacheco J."/>
            <person name="Jiang X."/>
            <person name="Kearney S.M."/>
            <person name="Perrotta A.R."/>
            <person name="Berdy B."/>
            <person name="Zhao S."/>
            <person name="Lieberman T.D."/>
            <person name="Swanson P.K."/>
            <person name="Smith M."/>
            <person name="Roesemann S."/>
            <person name="Alexander J.E."/>
            <person name="Rich S.A."/>
            <person name="Livny J."/>
            <person name="Vlamakis H."/>
            <person name="Clish C."/>
            <person name="Bullock K."/>
            <person name="Deik A."/>
            <person name="Scott J."/>
            <person name="Pierce K.A."/>
            <person name="Xavier R.J."/>
            <person name="Alm E.J."/>
        </authorList>
    </citation>
    <scope>NUCLEOTIDE SEQUENCE [LARGE SCALE GENOMIC DNA]</scope>
    <source>
        <strain evidence="4 10">BIOML-A3</strain>
    </source>
</reference>
<evidence type="ECO:0000256" key="1">
    <source>
        <dbReference type="SAM" id="SignalP"/>
    </source>
</evidence>
<dbReference type="Gene3D" id="2.60.120.260">
    <property type="entry name" value="Galactose-binding domain-like"/>
    <property type="match status" value="1"/>
</dbReference>
<accession>A0A174SUD4</accession>
<dbReference type="InterPro" id="IPR013783">
    <property type="entry name" value="Ig-like_fold"/>
</dbReference>
<evidence type="ECO:0000313" key="10">
    <source>
        <dbReference type="Proteomes" id="UP000487989"/>
    </source>
</evidence>
<dbReference type="InterPro" id="IPR035986">
    <property type="entry name" value="PKD_dom_sf"/>
</dbReference>
<dbReference type="EMBL" id="QSKL01000003">
    <property type="protein sequence ID" value="RHE60840.1"/>
    <property type="molecule type" value="Genomic_DNA"/>
</dbReference>
<sequence length="483" mass="53107">MKKNLLYGFFALSMAIVGLASCDPVDSDDHSLGAEPQENQLAFSATPTAGKANIVEFKNESTVEGVVLWDLGNGGTAKGESVKAQYPFKGEYTVAMTLYTTGGSATISKVISIADDDMALLDTPMYNALTGGAANLGGKTWVFDQYHDGHFGVGPAKGGGDYDGTPKWWSCPANGKLESSLYTQEFTFVQVGVKMIWKNNGKIYTNEAGKNDLGGAATVPGAGDFDVEYTPKESYTYTLDEINNTLTLSDGAFMGHYTGSSTYFIRSLTEDELYLEVVSNVESGNGWWYRFVPKEKNVKPEVAVKAVKLSEDFEADKLSVDFAREDMGELDFIYSNPAPVPVNTSKKVYLYEKSIGFYSNISYTAPDYKFDLTKANKVRMKVFVPSYNDYTTVADVAGDWIAVNQLQKQVAVKLQNSAAGGSAWETQTEIVKTNLTTDQWIELEFDFSEVKDRKDYDKIVIQFGAEGHAAPGIFFFDDFYFGE</sequence>
<dbReference type="Proteomes" id="UP000284640">
    <property type="component" value="Unassembled WGS sequence"/>
</dbReference>
<feature type="chain" id="PRO_5035657815" description="PKD domain-containing protein" evidence="1">
    <location>
        <begin position="21"/>
        <end position="483"/>
    </location>
</feature>
<evidence type="ECO:0000313" key="9">
    <source>
        <dbReference type="Proteomes" id="UP000284640"/>
    </source>
</evidence>
<evidence type="ECO:0000259" key="2">
    <source>
        <dbReference type="PROSITE" id="PS50093"/>
    </source>
</evidence>
<evidence type="ECO:0000313" key="4">
    <source>
        <dbReference type="EMBL" id="KAB4253157.1"/>
    </source>
</evidence>
<dbReference type="EMBL" id="CZBF01000004">
    <property type="protein sequence ID" value="CUQ01414.1"/>
    <property type="molecule type" value="Genomic_DNA"/>
</dbReference>
<proteinExistence type="predicted"/>
<dbReference type="SUPFAM" id="SSF49299">
    <property type="entry name" value="PKD domain"/>
    <property type="match status" value="1"/>
</dbReference>
<dbReference type="Proteomes" id="UP000263754">
    <property type="component" value="Unassembled WGS sequence"/>
</dbReference>
<gene>
    <name evidence="6" type="ORF">DW729_06535</name>
    <name evidence="5" type="ORF">DXD90_02280</name>
    <name evidence="3" type="ORF">ERS852554_02604</name>
    <name evidence="4" type="ORF">GAP48_11825</name>
</gene>
<evidence type="ECO:0000313" key="7">
    <source>
        <dbReference type="Proteomes" id="UP000095788"/>
    </source>
</evidence>
<dbReference type="Proteomes" id="UP000095788">
    <property type="component" value="Unassembled WGS sequence"/>
</dbReference>
<evidence type="ECO:0000313" key="5">
    <source>
        <dbReference type="EMBL" id="RGI79715.1"/>
    </source>
</evidence>